<evidence type="ECO:0000313" key="1">
    <source>
        <dbReference type="EMBL" id="MBB3944549.1"/>
    </source>
</evidence>
<sequence length="91" mass="10082">MLFLTVSPVDEHSGLDSFRIVGTITVSTLTAIFNEEGGEPGEMATRLMKAIVRCSGCGWAMDVSHMRRRKHFAGKDAAGHARHIRNRHLFS</sequence>
<evidence type="ECO:0008006" key="3">
    <source>
        <dbReference type="Google" id="ProtNLM"/>
    </source>
</evidence>
<reference evidence="1 2" key="1">
    <citation type="submission" date="2020-08" db="EMBL/GenBank/DDBJ databases">
        <title>Genomic Encyclopedia of Type Strains, Phase IV (KMG-IV): sequencing the most valuable type-strain genomes for metagenomic binning, comparative biology and taxonomic classification.</title>
        <authorList>
            <person name="Goeker M."/>
        </authorList>
    </citation>
    <scope>NUCLEOTIDE SEQUENCE [LARGE SCALE GENOMIC DNA]</scope>
    <source>
        <strain evidence="1 2">DSM 26438</strain>
    </source>
</reference>
<keyword evidence="2" id="KW-1185">Reference proteome</keyword>
<evidence type="ECO:0000313" key="2">
    <source>
        <dbReference type="Proteomes" id="UP000565286"/>
    </source>
</evidence>
<name>A0A7W6C819_9HYPH</name>
<dbReference type="Proteomes" id="UP000565286">
    <property type="component" value="Unassembled WGS sequence"/>
</dbReference>
<dbReference type="AlphaFoldDB" id="A0A7W6C819"/>
<proteinExistence type="predicted"/>
<organism evidence="1 2">
    <name type="scientific">Rhizobium skierniewicense</name>
    <dbReference type="NCBI Taxonomy" id="984260"/>
    <lineage>
        <taxon>Bacteria</taxon>
        <taxon>Pseudomonadati</taxon>
        <taxon>Pseudomonadota</taxon>
        <taxon>Alphaproteobacteria</taxon>
        <taxon>Hyphomicrobiales</taxon>
        <taxon>Rhizobiaceae</taxon>
        <taxon>Rhizobium/Agrobacterium group</taxon>
        <taxon>Rhizobium</taxon>
    </lineage>
</organism>
<dbReference type="EMBL" id="JACIDV010000001">
    <property type="protein sequence ID" value="MBB3944549.1"/>
    <property type="molecule type" value="Genomic_DNA"/>
</dbReference>
<accession>A0A7W6C819</accession>
<gene>
    <name evidence="1" type="ORF">GGQ73_000472</name>
</gene>
<comment type="caution">
    <text evidence="1">The sequence shown here is derived from an EMBL/GenBank/DDBJ whole genome shotgun (WGS) entry which is preliminary data.</text>
</comment>
<protein>
    <recommendedName>
        <fullName evidence="3">Transposase</fullName>
    </recommendedName>
</protein>